<feature type="transmembrane region" description="Helical" evidence="1">
    <location>
        <begin position="96"/>
        <end position="114"/>
    </location>
</feature>
<feature type="transmembrane region" description="Helical" evidence="1">
    <location>
        <begin position="126"/>
        <end position="144"/>
    </location>
</feature>
<dbReference type="EMBL" id="LBQB01000007">
    <property type="protein sequence ID" value="KKP69371.1"/>
    <property type="molecule type" value="Genomic_DNA"/>
</dbReference>
<evidence type="ECO:0000313" key="2">
    <source>
        <dbReference type="EMBL" id="KKP69371.1"/>
    </source>
</evidence>
<sequence length="259" mass="29628">MQKKKKVLMERNKLIKENLDPDIAESVMQEIEQKHVKMRSPIYFVLGSTILTLGVICSLLVTIYLFNLFLYKLRIFVPFKFLDFGLTGLQPFVETFPWWHIVIAIVAVIIGIELLKQYDFSYHKNFMALILIVLVSTVGIGFLLDQIGLNEIAENESNLQVIYGHKYKGEAWLVGTLKDIDYDNDVLTIEIPHGEEVEVIVDNEAIFPSGLGFNLGTELRIVGIWEGEFFRAYGITGVTRIYRRLRINSIQPCYGGSCQ</sequence>
<keyword evidence="1" id="KW-1133">Transmembrane helix</keyword>
<name>A0A0G0BZS8_UNCC3</name>
<dbReference type="STRING" id="1618350.UR67_C0007G0076"/>
<accession>A0A0G0BZS8</accession>
<proteinExistence type="predicted"/>
<dbReference type="AlphaFoldDB" id="A0A0G0BZS8"/>
<gene>
    <name evidence="2" type="ORF">UR67_C0007G0076</name>
</gene>
<evidence type="ECO:0000313" key="3">
    <source>
        <dbReference type="Proteomes" id="UP000034581"/>
    </source>
</evidence>
<comment type="caution">
    <text evidence="2">The sequence shown here is derived from an EMBL/GenBank/DDBJ whole genome shotgun (WGS) entry which is preliminary data.</text>
</comment>
<keyword evidence="1" id="KW-0812">Transmembrane</keyword>
<dbReference type="Proteomes" id="UP000034581">
    <property type="component" value="Unassembled WGS sequence"/>
</dbReference>
<organism evidence="2 3">
    <name type="scientific">candidate division CPR3 bacterium GW2011_GWF2_35_18</name>
    <dbReference type="NCBI Taxonomy" id="1618350"/>
    <lineage>
        <taxon>Bacteria</taxon>
        <taxon>Bacteria division CPR3</taxon>
    </lineage>
</organism>
<evidence type="ECO:0000256" key="1">
    <source>
        <dbReference type="SAM" id="Phobius"/>
    </source>
</evidence>
<protein>
    <submittedName>
        <fullName evidence="2">Uncharacterized protein</fullName>
    </submittedName>
</protein>
<feature type="transmembrane region" description="Helical" evidence="1">
    <location>
        <begin position="42"/>
        <end position="66"/>
    </location>
</feature>
<reference evidence="2 3" key="1">
    <citation type="journal article" date="2015" name="Nature">
        <title>rRNA introns, odd ribosomes, and small enigmatic genomes across a large radiation of phyla.</title>
        <authorList>
            <person name="Brown C.T."/>
            <person name="Hug L.A."/>
            <person name="Thomas B.C."/>
            <person name="Sharon I."/>
            <person name="Castelle C.J."/>
            <person name="Singh A."/>
            <person name="Wilkins M.J."/>
            <person name="Williams K.H."/>
            <person name="Banfield J.F."/>
        </authorList>
    </citation>
    <scope>NUCLEOTIDE SEQUENCE [LARGE SCALE GENOMIC DNA]</scope>
</reference>
<keyword evidence="1" id="KW-0472">Membrane</keyword>